<dbReference type="EMBL" id="WNYA01000001">
    <property type="protein sequence ID" value="KAG8597360.1"/>
    <property type="molecule type" value="Genomic_DNA"/>
</dbReference>
<name>A0AAV7DK33_ENGPU</name>
<dbReference type="AlphaFoldDB" id="A0AAV7DK33"/>
<accession>A0AAV7DK33</accession>
<organism evidence="1 2">
    <name type="scientific">Engystomops pustulosus</name>
    <name type="common">Tungara frog</name>
    <name type="synonym">Physalaemus pustulosus</name>
    <dbReference type="NCBI Taxonomy" id="76066"/>
    <lineage>
        <taxon>Eukaryota</taxon>
        <taxon>Metazoa</taxon>
        <taxon>Chordata</taxon>
        <taxon>Craniata</taxon>
        <taxon>Vertebrata</taxon>
        <taxon>Euteleostomi</taxon>
        <taxon>Amphibia</taxon>
        <taxon>Batrachia</taxon>
        <taxon>Anura</taxon>
        <taxon>Neobatrachia</taxon>
        <taxon>Hyloidea</taxon>
        <taxon>Leptodactylidae</taxon>
        <taxon>Leiuperinae</taxon>
        <taxon>Engystomops</taxon>
    </lineage>
</organism>
<reference evidence="1" key="1">
    <citation type="thesis" date="2020" institute="ProQuest LLC" country="789 East Eisenhower Parkway, Ann Arbor, MI, USA">
        <title>Comparative Genomics and Chromosome Evolution.</title>
        <authorList>
            <person name="Mudd A.B."/>
        </authorList>
    </citation>
    <scope>NUCLEOTIDE SEQUENCE</scope>
    <source>
        <strain evidence="1">237g6f4</strain>
        <tissue evidence="1">Blood</tissue>
    </source>
</reference>
<protein>
    <recommendedName>
        <fullName evidence="3">Secreted protein</fullName>
    </recommendedName>
</protein>
<comment type="caution">
    <text evidence="1">The sequence shown here is derived from an EMBL/GenBank/DDBJ whole genome shotgun (WGS) entry which is preliminary data.</text>
</comment>
<gene>
    <name evidence="1" type="ORF">GDO81_002263</name>
</gene>
<evidence type="ECO:0000313" key="2">
    <source>
        <dbReference type="Proteomes" id="UP000824782"/>
    </source>
</evidence>
<evidence type="ECO:0008006" key="3">
    <source>
        <dbReference type="Google" id="ProtNLM"/>
    </source>
</evidence>
<sequence>MFCLSSCSPLTVQWLYYATTDNHSEIQHHMRHHAGVKGYLFGLLITAPQGPCVQEAKHRVYLVCKLHAYCYRALCWALFQPLKLKTYILDGFIKHQLLSLINPTTCH</sequence>
<proteinExistence type="predicted"/>
<evidence type="ECO:0000313" key="1">
    <source>
        <dbReference type="EMBL" id="KAG8597360.1"/>
    </source>
</evidence>
<dbReference type="Proteomes" id="UP000824782">
    <property type="component" value="Unassembled WGS sequence"/>
</dbReference>
<keyword evidence="2" id="KW-1185">Reference proteome</keyword>